<feature type="signal peptide" evidence="1">
    <location>
        <begin position="1"/>
        <end position="20"/>
    </location>
</feature>
<proteinExistence type="predicted"/>
<dbReference type="EMBL" id="BPVZ01000089">
    <property type="protein sequence ID" value="GKV30834.1"/>
    <property type="molecule type" value="Genomic_DNA"/>
</dbReference>
<sequence length="36" mass="4221">MAFPFCFSLFPFQILLKILSMPDLTTHCVEKICWSL</sequence>
<evidence type="ECO:0000256" key="1">
    <source>
        <dbReference type="SAM" id="SignalP"/>
    </source>
</evidence>
<evidence type="ECO:0000313" key="3">
    <source>
        <dbReference type="Proteomes" id="UP001054252"/>
    </source>
</evidence>
<organism evidence="2 3">
    <name type="scientific">Rubroshorea leprosula</name>
    <dbReference type="NCBI Taxonomy" id="152421"/>
    <lineage>
        <taxon>Eukaryota</taxon>
        <taxon>Viridiplantae</taxon>
        <taxon>Streptophyta</taxon>
        <taxon>Embryophyta</taxon>
        <taxon>Tracheophyta</taxon>
        <taxon>Spermatophyta</taxon>
        <taxon>Magnoliopsida</taxon>
        <taxon>eudicotyledons</taxon>
        <taxon>Gunneridae</taxon>
        <taxon>Pentapetalae</taxon>
        <taxon>rosids</taxon>
        <taxon>malvids</taxon>
        <taxon>Malvales</taxon>
        <taxon>Dipterocarpaceae</taxon>
        <taxon>Rubroshorea</taxon>
    </lineage>
</organism>
<name>A0AAV5L1F3_9ROSI</name>
<protein>
    <submittedName>
        <fullName evidence="2">Uncharacterized protein</fullName>
    </submittedName>
</protein>
<accession>A0AAV5L1F3</accession>
<gene>
    <name evidence="2" type="ORF">SLEP1_g39609</name>
</gene>
<dbReference type="Proteomes" id="UP001054252">
    <property type="component" value="Unassembled WGS sequence"/>
</dbReference>
<keyword evidence="1" id="KW-0732">Signal</keyword>
<dbReference type="AlphaFoldDB" id="A0AAV5L1F3"/>
<evidence type="ECO:0000313" key="2">
    <source>
        <dbReference type="EMBL" id="GKV30834.1"/>
    </source>
</evidence>
<reference evidence="2 3" key="1">
    <citation type="journal article" date="2021" name="Commun. Biol.">
        <title>The genome of Shorea leprosula (Dipterocarpaceae) highlights the ecological relevance of drought in aseasonal tropical rainforests.</title>
        <authorList>
            <person name="Ng K.K.S."/>
            <person name="Kobayashi M.J."/>
            <person name="Fawcett J.A."/>
            <person name="Hatakeyama M."/>
            <person name="Paape T."/>
            <person name="Ng C.H."/>
            <person name="Ang C.C."/>
            <person name="Tnah L.H."/>
            <person name="Lee C.T."/>
            <person name="Nishiyama T."/>
            <person name="Sese J."/>
            <person name="O'Brien M.J."/>
            <person name="Copetti D."/>
            <person name="Mohd Noor M.I."/>
            <person name="Ong R.C."/>
            <person name="Putra M."/>
            <person name="Sireger I.Z."/>
            <person name="Indrioko S."/>
            <person name="Kosugi Y."/>
            <person name="Izuno A."/>
            <person name="Isagi Y."/>
            <person name="Lee S.L."/>
            <person name="Shimizu K.K."/>
        </authorList>
    </citation>
    <scope>NUCLEOTIDE SEQUENCE [LARGE SCALE GENOMIC DNA]</scope>
    <source>
        <strain evidence="2">214</strain>
    </source>
</reference>
<comment type="caution">
    <text evidence="2">The sequence shown here is derived from an EMBL/GenBank/DDBJ whole genome shotgun (WGS) entry which is preliminary data.</text>
</comment>
<keyword evidence="3" id="KW-1185">Reference proteome</keyword>
<feature type="chain" id="PRO_5043618842" evidence="1">
    <location>
        <begin position="21"/>
        <end position="36"/>
    </location>
</feature>